<evidence type="ECO:0000313" key="2">
    <source>
        <dbReference type="Proteomes" id="UP000594015"/>
    </source>
</evidence>
<dbReference type="SUPFAM" id="SSF54001">
    <property type="entry name" value="Cysteine proteinases"/>
    <property type="match status" value="1"/>
</dbReference>
<dbReference type="KEGG" id="barh:WN72_45985"/>
<name>A0AAE7NYU1_9BRAD</name>
<gene>
    <name evidence="1" type="ORF">WN72_45985</name>
</gene>
<accession>A0AAE7NYU1</accession>
<dbReference type="EMBL" id="CP030050">
    <property type="protein sequence ID" value="QOZ72811.1"/>
    <property type="molecule type" value="Genomic_DNA"/>
</dbReference>
<proteinExistence type="predicted"/>
<dbReference type="RefSeq" id="WP_092212150.1">
    <property type="nucleotide sequence ID" value="NZ_CP030050.1"/>
</dbReference>
<protein>
    <submittedName>
        <fullName evidence="1">Uncharacterized protein</fullName>
    </submittedName>
</protein>
<dbReference type="AlphaFoldDB" id="A0AAE7NYU1"/>
<dbReference type="Gene3D" id="3.90.1720.10">
    <property type="entry name" value="endopeptidase domain like (from Nostoc punctiforme)"/>
    <property type="match status" value="1"/>
</dbReference>
<organism evidence="1 2">
    <name type="scientific">Bradyrhizobium arachidis</name>
    <dbReference type="NCBI Taxonomy" id="858423"/>
    <lineage>
        <taxon>Bacteria</taxon>
        <taxon>Pseudomonadati</taxon>
        <taxon>Pseudomonadota</taxon>
        <taxon>Alphaproteobacteria</taxon>
        <taxon>Hyphomicrobiales</taxon>
        <taxon>Nitrobacteraceae</taxon>
        <taxon>Bradyrhizobium</taxon>
    </lineage>
</organism>
<dbReference type="InterPro" id="IPR038765">
    <property type="entry name" value="Papain-like_cys_pep_sf"/>
</dbReference>
<dbReference type="Proteomes" id="UP000594015">
    <property type="component" value="Chromosome"/>
</dbReference>
<sequence>METVYVFDAGRVCPGDILLTRVPLKLLDHSTFQSSAIQAGTRAPFSHAALCIEHGLMIEAVGAGVCRFALGATGVRSKANVKFLRLNLDVVNGPQHAQLAAHFGHQYLSRGYSLPGALGTRIAPLRKKARGDLFCSELVARAYDEARCPLLPGKKPNRIAPGDLLKSDVLRDVTKLALVPIQIDTPLMYYLDDGSHFERVAHWEVRTKLKIVQSPPVQRELAALGASVPGFFELEKVLRQASSSGLDDAIHDELVRHDFSAEYTRRTLVSVDLKEPGEILSAEFAARFEPPEDQLKNLNKDTLEFLLEERKSAIVSFQNDIASRKTDIETWDRHRSSRNSRTFDYLTTMQRPLLDVSEQLLKLFRKELDALTAEQERRRASAAQ</sequence>
<reference evidence="1 2" key="1">
    <citation type="submission" date="2018-06" db="EMBL/GenBank/DDBJ databases">
        <title>Comparative genomics of Bradyrhizobium nodulating Arachidis hypogaea.</title>
        <authorList>
            <person name="Li Y."/>
        </authorList>
    </citation>
    <scope>NUCLEOTIDE SEQUENCE [LARGE SCALE GENOMIC DNA]</scope>
    <source>
        <strain evidence="1 2">CCBAU 051107</strain>
    </source>
</reference>
<evidence type="ECO:0000313" key="1">
    <source>
        <dbReference type="EMBL" id="QOZ72811.1"/>
    </source>
</evidence>